<dbReference type="InterPro" id="IPR027802">
    <property type="entry name" value="Multi-ubiquitin_dom"/>
</dbReference>
<protein>
    <submittedName>
        <fullName evidence="3">Multiubiquitin</fullName>
    </submittedName>
</protein>
<feature type="region of interest" description="Disordered" evidence="1">
    <location>
        <begin position="1"/>
        <end position="27"/>
    </location>
</feature>
<sequence length="227" mass="26107">MERSNDHRLGDHHHDDRHHQSHDHHHEYHLTIDHKPFKWSRPTITGAEIKKLVDAKPEYGVWRVVEGPGDDEEIGDQQPVNLKKPQHNVFITGPKKSTEGQDSLLPARDREYLATKNITYQETTSGGQRGVIFRQYPLPTGHFDAAYADILVILPPGYPDAPPDMFHLIPWVRLAVRNGYPRAADQPVVFNGQTWQRWSRHNSEWRPGVDGIWAMLKRIDHALKVAA</sequence>
<dbReference type="InterPro" id="IPR025701">
    <property type="entry name" value="UBQ-conjugat_E2_E"/>
</dbReference>
<name>A0A1T4TLW5_9HYPH</name>
<evidence type="ECO:0000259" key="2">
    <source>
        <dbReference type="Pfam" id="PF14452"/>
    </source>
</evidence>
<dbReference type="Proteomes" id="UP000190092">
    <property type="component" value="Unassembled WGS sequence"/>
</dbReference>
<dbReference type="Pfam" id="PF14452">
    <property type="entry name" value="Multi_ubiq"/>
    <property type="match status" value="1"/>
</dbReference>
<dbReference type="Pfam" id="PF14462">
    <property type="entry name" value="Prok-E2_E"/>
    <property type="match status" value="1"/>
</dbReference>
<evidence type="ECO:0000313" key="4">
    <source>
        <dbReference type="Proteomes" id="UP000190092"/>
    </source>
</evidence>
<evidence type="ECO:0000313" key="3">
    <source>
        <dbReference type="EMBL" id="SKA41281.1"/>
    </source>
</evidence>
<proteinExistence type="predicted"/>
<dbReference type="RefSeq" id="WP_170921260.1">
    <property type="nucleotide sequence ID" value="NZ_FUWJ01000021.1"/>
</dbReference>
<organism evidence="3 4">
    <name type="scientific">Enhydrobacter aerosaccus</name>
    <dbReference type="NCBI Taxonomy" id="225324"/>
    <lineage>
        <taxon>Bacteria</taxon>
        <taxon>Pseudomonadati</taxon>
        <taxon>Pseudomonadota</taxon>
        <taxon>Alphaproteobacteria</taxon>
        <taxon>Hyphomicrobiales</taxon>
        <taxon>Enhydrobacter</taxon>
    </lineage>
</organism>
<dbReference type="STRING" id="225324.SAMN02745126_06480"/>
<dbReference type="EMBL" id="FUWJ01000021">
    <property type="protein sequence ID" value="SKA41281.1"/>
    <property type="molecule type" value="Genomic_DNA"/>
</dbReference>
<keyword evidence="4" id="KW-1185">Reference proteome</keyword>
<dbReference type="AlphaFoldDB" id="A0A1T4TLW5"/>
<feature type="domain" description="Multi-ubiquitin" evidence="2">
    <location>
        <begin position="28"/>
        <end position="94"/>
    </location>
</feature>
<reference evidence="4" key="1">
    <citation type="submission" date="2017-02" db="EMBL/GenBank/DDBJ databases">
        <authorList>
            <person name="Varghese N."/>
            <person name="Submissions S."/>
        </authorList>
    </citation>
    <scope>NUCLEOTIDE SEQUENCE [LARGE SCALE GENOMIC DNA]</scope>
    <source>
        <strain evidence="4">ATCC 27094</strain>
    </source>
</reference>
<evidence type="ECO:0000256" key="1">
    <source>
        <dbReference type="SAM" id="MobiDB-lite"/>
    </source>
</evidence>
<gene>
    <name evidence="3" type="ORF">SAMN02745126_06480</name>
</gene>
<accession>A0A1T4TLW5</accession>